<evidence type="ECO:0000313" key="1">
    <source>
        <dbReference type="EMBL" id="KAK9112080.1"/>
    </source>
</evidence>
<comment type="caution">
    <text evidence="1">The sequence shown here is derived from an EMBL/GenBank/DDBJ whole genome shotgun (WGS) entry which is preliminary data.</text>
</comment>
<organism evidence="1 2">
    <name type="scientific">Stephania cephalantha</name>
    <dbReference type="NCBI Taxonomy" id="152367"/>
    <lineage>
        <taxon>Eukaryota</taxon>
        <taxon>Viridiplantae</taxon>
        <taxon>Streptophyta</taxon>
        <taxon>Embryophyta</taxon>
        <taxon>Tracheophyta</taxon>
        <taxon>Spermatophyta</taxon>
        <taxon>Magnoliopsida</taxon>
        <taxon>Ranunculales</taxon>
        <taxon>Menispermaceae</taxon>
        <taxon>Menispermoideae</taxon>
        <taxon>Cissampelideae</taxon>
        <taxon>Stephania</taxon>
    </lineage>
</organism>
<name>A0AAP0IBH6_9MAGN</name>
<accession>A0AAP0IBH6</accession>
<reference evidence="1 2" key="1">
    <citation type="submission" date="2024-01" db="EMBL/GenBank/DDBJ databases">
        <title>Genome assemblies of Stephania.</title>
        <authorList>
            <person name="Yang L."/>
        </authorList>
    </citation>
    <scope>NUCLEOTIDE SEQUENCE [LARGE SCALE GENOMIC DNA]</scope>
    <source>
        <strain evidence="1">JXDWG</strain>
        <tissue evidence="1">Leaf</tissue>
    </source>
</reference>
<dbReference type="Proteomes" id="UP001419268">
    <property type="component" value="Unassembled WGS sequence"/>
</dbReference>
<protein>
    <submittedName>
        <fullName evidence="1">Uncharacterized protein</fullName>
    </submittedName>
</protein>
<sequence>MQSSAKNPSKLIHNPSNTQKLIPNLILKVQNKLRGQHIENKQDGEEHDIYKMKEMIQVHA</sequence>
<evidence type="ECO:0000313" key="2">
    <source>
        <dbReference type="Proteomes" id="UP001419268"/>
    </source>
</evidence>
<dbReference type="AlphaFoldDB" id="A0AAP0IBH6"/>
<keyword evidence="2" id="KW-1185">Reference proteome</keyword>
<dbReference type="EMBL" id="JBBNAG010000008">
    <property type="protein sequence ID" value="KAK9112080.1"/>
    <property type="molecule type" value="Genomic_DNA"/>
</dbReference>
<gene>
    <name evidence="1" type="ORF">Scep_019599</name>
</gene>
<proteinExistence type="predicted"/>